<dbReference type="NCBIfam" id="TIGR00238">
    <property type="entry name" value="KamA family radical SAM protein"/>
    <property type="match status" value="1"/>
</dbReference>
<keyword evidence="7" id="KW-0949">S-adenosyl-L-methionine</keyword>
<evidence type="ECO:0000256" key="14">
    <source>
        <dbReference type="PIRSR" id="PIRSR004911-1"/>
    </source>
</evidence>
<dbReference type="PANTHER" id="PTHR30538:SF1">
    <property type="entry name" value="L-LYSINE 2,3-AMINOMUTASE"/>
    <property type="match status" value="1"/>
</dbReference>
<comment type="cofactor">
    <cofactor evidence="2 15">
        <name>pyridoxal 5'-phosphate</name>
        <dbReference type="ChEBI" id="CHEBI:597326"/>
    </cofactor>
</comment>
<dbReference type="RefSeq" id="WP_138565349.1">
    <property type="nucleotide sequence ID" value="NZ_CP040602.1"/>
</dbReference>
<dbReference type="OrthoDB" id="9770937at2"/>
<dbReference type="SFLD" id="SFLDS00029">
    <property type="entry name" value="Radical_SAM"/>
    <property type="match status" value="1"/>
</dbReference>
<dbReference type="Gene3D" id="3.20.20.70">
    <property type="entry name" value="Aldolase class I"/>
    <property type="match status" value="1"/>
</dbReference>
<dbReference type="GO" id="GO:0046872">
    <property type="term" value="F:metal ion binding"/>
    <property type="evidence" value="ECO:0007669"/>
    <property type="project" value="UniProtKB-KW"/>
</dbReference>
<dbReference type="InterPro" id="IPR013785">
    <property type="entry name" value="Aldolase_TIM"/>
</dbReference>
<evidence type="ECO:0000256" key="8">
    <source>
        <dbReference type="ARBA" id="ARBA00022723"/>
    </source>
</evidence>
<dbReference type="SFLD" id="SFLDF00314">
    <property type="entry name" value="L-lysine_2_3-aminomutase_(yjeK"/>
    <property type="match status" value="1"/>
</dbReference>
<evidence type="ECO:0000256" key="3">
    <source>
        <dbReference type="ARBA" id="ARBA00001966"/>
    </source>
</evidence>
<evidence type="ECO:0000313" key="17">
    <source>
        <dbReference type="EMBL" id="QCU90675.1"/>
    </source>
</evidence>
<comment type="similarity">
    <text evidence="4">Belongs to the radical SAM superfamily. KamA family.</text>
</comment>
<keyword evidence="6 14" id="KW-0004">4Fe-4S</keyword>
<dbReference type="Pfam" id="PF13353">
    <property type="entry name" value="Fer4_12"/>
    <property type="match status" value="1"/>
</dbReference>
<dbReference type="GO" id="GO:0051539">
    <property type="term" value="F:4 iron, 4 sulfur cluster binding"/>
    <property type="evidence" value="ECO:0007669"/>
    <property type="project" value="UniProtKB-KW"/>
</dbReference>
<keyword evidence="12" id="KW-0413">Isomerase</keyword>
<evidence type="ECO:0000256" key="9">
    <source>
        <dbReference type="ARBA" id="ARBA00022898"/>
    </source>
</evidence>
<evidence type="ECO:0000259" key="16">
    <source>
        <dbReference type="PROSITE" id="PS51918"/>
    </source>
</evidence>
<dbReference type="EMBL" id="CP040602">
    <property type="protein sequence ID" value="QCU90675.1"/>
    <property type="molecule type" value="Genomic_DNA"/>
</dbReference>
<evidence type="ECO:0000256" key="13">
    <source>
        <dbReference type="ARBA" id="ARBA00030756"/>
    </source>
</evidence>
<dbReference type="AlphaFoldDB" id="A0A4P9K6J5"/>
<proteinExistence type="inferred from homology"/>
<evidence type="ECO:0000313" key="18">
    <source>
        <dbReference type="Proteomes" id="UP000304864"/>
    </source>
</evidence>
<dbReference type="NCBIfam" id="TIGR03821">
    <property type="entry name" value="EFP_modif_epmB"/>
    <property type="match status" value="1"/>
</dbReference>
<dbReference type="KEGG" id="thig:FE785_08540"/>
<evidence type="ECO:0000256" key="11">
    <source>
        <dbReference type="ARBA" id="ARBA00023014"/>
    </source>
</evidence>
<dbReference type="InterPro" id="IPR003739">
    <property type="entry name" value="Lys_aminomutase/Glu_NH3_mut"/>
</dbReference>
<dbReference type="PANTHER" id="PTHR30538">
    <property type="entry name" value="LYSINE 2,3-AMINOMUTASE-RELATED"/>
    <property type="match status" value="1"/>
</dbReference>
<dbReference type="CDD" id="cd01335">
    <property type="entry name" value="Radical_SAM"/>
    <property type="match status" value="1"/>
</dbReference>
<evidence type="ECO:0000256" key="12">
    <source>
        <dbReference type="ARBA" id="ARBA00023235"/>
    </source>
</evidence>
<dbReference type="InterPro" id="IPR022462">
    <property type="entry name" value="EpmB"/>
</dbReference>
<evidence type="ECO:0000256" key="4">
    <source>
        <dbReference type="ARBA" id="ARBA00008703"/>
    </source>
</evidence>
<evidence type="ECO:0000256" key="15">
    <source>
        <dbReference type="PIRSR" id="PIRSR603739-50"/>
    </source>
</evidence>
<feature type="binding site" evidence="14">
    <location>
        <position position="114"/>
    </location>
    <ligand>
        <name>[4Fe-4S] cluster</name>
        <dbReference type="ChEBI" id="CHEBI:49883"/>
        <note>4Fe-4S-S-AdoMet</note>
    </ligand>
</feature>
<protein>
    <recommendedName>
        <fullName evidence="5">L-lysine 2,3-aminomutase</fullName>
    </recommendedName>
    <alternativeName>
        <fullName evidence="13">EF-P post-translational modification enzyme B</fullName>
    </alternativeName>
</protein>
<feature type="binding site" evidence="14">
    <location>
        <position position="121"/>
    </location>
    <ligand>
        <name>[4Fe-4S] cluster</name>
        <dbReference type="ChEBI" id="CHEBI:49883"/>
        <note>4Fe-4S-S-AdoMet</note>
    </ligand>
</feature>
<reference evidence="17 18" key="1">
    <citation type="submission" date="2019-05" db="EMBL/GenBank/DDBJ databases">
        <title>Thiomicrorhabdus sediminis sp. nov, a novel sulfur-oxidizing bacterium isolated from coastal sediment.</title>
        <authorList>
            <person name="Liu X."/>
        </authorList>
    </citation>
    <scope>NUCLEOTIDE SEQUENCE [LARGE SCALE GENOMIC DNA]</scope>
    <source>
        <strain evidence="17 18">G1</strain>
    </source>
</reference>
<organism evidence="17 18">
    <name type="scientific">Thiomicrorhabdus sediminis</name>
    <dbReference type="NCBI Taxonomy" id="2580412"/>
    <lineage>
        <taxon>Bacteria</taxon>
        <taxon>Pseudomonadati</taxon>
        <taxon>Pseudomonadota</taxon>
        <taxon>Gammaproteobacteria</taxon>
        <taxon>Thiotrichales</taxon>
        <taxon>Piscirickettsiaceae</taxon>
        <taxon>Thiomicrorhabdus</taxon>
    </lineage>
</organism>
<dbReference type="PROSITE" id="PS51918">
    <property type="entry name" value="RADICAL_SAM"/>
    <property type="match status" value="1"/>
</dbReference>
<sequence>MNSALKQSAQKEQPAKTMQAVNKMLARVEISSEQIPLLAETAFAFKAPQHFIEQIKKQPTADNPLLKQILPVAAELDSVPGYSEDPVADLTFNPQPSLIHKYHGRALMIASPKCDIHCRYCFRRHFPYEEQVNQRHWQSALDAVKADSSIHELILSGGDPMSLSENALMKLIRLIDDIEQIKTLRIHSRTPVAAPDQAPRQQFLSWLKNTRLKVVLVVHCNHADELSTQTEALFNLYRQAGVTLLNQSVLLKGVNDNVETLQQLSHKLFEQGVLPYYLNQLDKVAGSAHFEVNDEQAIALHKELRGLLPGYLLPKLVKDIVGRSSKTPLA</sequence>
<keyword evidence="11 14" id="KW-0411">Iron-sulfur</keyword>
<name>A0A4P9K6J5_9GAMM</name>
<accession>A0A4P9K6J5</accession>
<dbReference type="SFLD" id="SFLDG01070">
    <property type="entry name" value="PLP-dependent"/>
    <property type="match status" value="1"/>
</dbReference>
<keyword evidence="10" id="KW-0408">Iron</keyword>
<evidence type="ECO:0000256" key="5">
    <source>
        <dbReference type="ARBA" id="ARBA00022363"/>
    </source>
</evidence>
<gene>
    <name evidence="17" type="primary">epmB</name>
    <name evidence="17" type="ORF">FE785_08540</name>
</gene>
<evidence type="ECO:0000256" key="10">
    <source>
        <dbReference type="ARBA" id="ARBA00023004"/>
    </source>
</evidence>
<dbReference type="InterPro" id="IPR058240">
    <property type="entry name" value="rSAM_sf"/>
</dbReference>
<feature type="binding site" evidence="14">
    <location>
        <position position="118"/>
    </location>
    <ligand>
        <name>[4Fe-4S] cluster</name>
        <dbReference type="ChEBI" id="CHEBI:49883"/>
        <note>4Fe-4S-S-AdoMet</note>
    </ligand>
</feature>
<keyword evidence="8 14" id="KW-0479">Metal-binding</keyword>
<dbReference type="SUPFAM" id="SSF102114">
    <property type="entry name" value="Radical SAM enzymes"/>
    <property type="match status" value="1"/>
</dbReference>
<dbReference type="InterPro" id="IPR007197">
    <property type="entry name" value="rSAM"/>
</dbReference>
<keyword evidence="18" id="KW-1185">Reference proteome</keyword>
<evidence type="ECO:0000256" key="1">
    <source>
        <dbReference type="ARBA" id="ARBA00001352"/>
    </source>
</evidence>
<comment type="catalytic activity">
    <reaction evidence="1">
        <text>L-lysine = D-beta-lysine</text>
        <dbReference type="Rhea" id="RHEA:44148"/>
        <dbReference type="ChEBI" id="CHEBI:32551"/>
        <dbReference type="ChEBI" id="CHEBI:84138"/>
    </reaction>
</comment>
<evidence type="ECO:0000256" key="6">
    <source>
        <dbReference type="ARBA" id="ARBA00022485"/>
    </source>
</evidence>
<dbReference type="PIRSF" id="PIRSF004911">
    <property type="entry name" value="DUF160"/>
    <property type="match status" value="1"/>
</dbReference>
<evidence type="ECO:0000256" key="7">
    <source>
        <dbReference type="ARBA" id="ARBA00022691"/>
    </source>
</evidence>
<evidence type="ECO:0000256" key="2">
    <source>
        <dbReference type="ARBA" id="ARBA00001933"/>
    </source>
</evidence>
<feature type="domain" description="Radical SAM core" evidence="16">
    <location>
        <begin position="100"/>
        <end position="323"/>
    </location>
</feature>
<dbReference type="GO" id="GO:0016853">
    <property type="term" value="F:isomerase activity"/>
    <property type="evidence" value="ECO:0007669"/>
    <property type="project" value="UniProtKB-KW"/>
</dbReference>
<dbReference type="Proteomes" id="UP000304864">
    <property type="component" value="Chromosome"/>
</dbReference>
<keyword evidence="9 15" id="KW-0663">Pyridoxal phosphate</keyword>
<feature type="modified residue" description="N6-(pyridoxal phosphate)lysine" evidence="15">
    <location>
        <position position="326"/>
    </location>
</feature>
<comment type="cofactor">
    <cofactor evidence="3">
        <name>[4Fe-4S] cluster</name>
        <dbReference type="ChEBI" id="CHEBI:49883"/>
    </cofactor>
</comment>